<dbReference type="Proteomes" id="UP000247485">
    <property type="component" value="Unassembled WGS sequence"/>
</dbReference>
<dbReference type="CDD" id="cd00408">
    <property type="entry name" value="DHDPS-like"/>
    <property type="match status" value="1"/>
</dbReference>
<dbReference type="PRINTS" id="PR00146">
    <property type="entry name" value="DHPICSNTHASE"/>
</dbReference>
<dbReference type="GO" id="GO:0005829">
    <property type="term" value="C:cytosol"/>
    <property type="evidence" value="ECO:0007669"/>
    <property type="project" value="TreeGrafter"/>
</dbReference>
<keyword evidence="1 3" id="KW-0456">Lyase</keyword>
<dbReference type="PIRSF" id="PIRSF001365">
    <property type="entry name" value="DHDPS"/>
    <property type="match status" value="1"/>
</dbReference>
<feature type="binding site" evidence="5">
    <location>
        <position position="211"/>
    </location>
    <ligand>
        <name>pyruvate</name>
        <dbReference type="ChEBI" id="CHEBI:15361"/>
    </ligand>
</feature>
<evidence type="ECO:0000256" key="1">
    <source>
        <dbReference type="ARBA" id="ARBA00023239"/>
    </source>
</evidence>
<accession>A0A318FL16</accession>
<organism evidence="6 7">
    <name type="scientific">Klebsiella oxytoca</name>
    <dbReference type="NCBI Taxonomy" id="571"/>
    <lineage>
        <taxon>Bacteria</taxon>
        <taxon>Pseudomonadati</taxon>
        <taxon>Pseudomonadota</taxon>
        <taxon>Gammaproteobacteria</taxon>
        <taxon>Enterobacterales</taxon>
        <taxon>Enterobacteriaceae</taxon>
        <taxon>Klebsiella/Raoultella group</taxon>
        <taxon>Klebsiella</taxon>
    </lineage>
</organism>
<evidence type="ECO:0000313" key="7">
    <source>
        <dbReference type="Proteomes" id="UP000247485"/>
    </source>
</evidence>
<name>A0A318FL16_KLEOX</name>
<comment type="similarity">
    <text evidence="3">Belongs to the DapA family.</text>
</comment>
<reference evidence="6 7" key="1">
    <citation type="submission" date="2018-05" db="EMBL/GenBank/DDBJ databases">
        <title>Freshwater and sediment microbial communities from various areas in North America, analyzing microbe dynamics in response to fracking.</title>
        <authorList>
            <person name="Lamendella R."/>
        </authorList>
    </citation>
    <scope>NUCLEOTIDE SEQUENCE [LARGE SCALE GENOMIC DNA]</scope>
    <source>
        <strain evidence="6 7">67</strain>
    </source>
</reference>
<evidence type="ECO:0000256" key="3">
    <source>
        <dbReference type="PIRNR" id="PIRNR001365"/>
    </source>
</evidence>
<dbReference type="InterPro" id="IPR013785">
    <property type="entry name" value="Aldolase_TIM"/>
</dbReference>
<dbReference type="AlphaFoldDB" id="A0A318FL16"/>
<protein>
    <submittedName>
        <fullName evidence="6">4-hydroxy-tetrahydrodipicolinate synthase</fullName>
    </submittedName>
</protein>
<dbReference type="InterPro" id="IPR020625">
    <property type="entry name" value="Schiff_base-form_aldolases_AS"/>
</dbReference>
<dbReference type="PANTHER" id="PTHR12128:SF28">
    <property type="entry name" value="2-DEHYDRO-3-DEOXY-D-GLUCONATE ALDOLASE YAGE-RELATED"/>
    <property type="match status" value="1"/>
</dbReference>
<dbReference type="RefSeq" id="WP_110274703.1">
    <property type="nucleotide sequence ID" value="NZ_QJJG01000010.1"/>
</dbReference>
<evidence type="ECO:0000256" key="2">
    <source>
        <dbReference type="ARBA" id="ARBA00023270"/>
    </source>
</evidence>
<dbReference type="InterPro" id="IPR002220">
    <property type="entry name" value="DapA-like"/>
</dbReference>
<dbReference type="SMART" id="SM01130">
    <property type="entry name" value="DHDPS"/>
    <property type="match status" value="1"/>
</dbReference>
<dbReference type="SUPFAM" id="SSF51569">
    <property type="entry name" value="Aldolase"/>
    <property type="match status" value="1"/>
</dbReference>
<feature type="active site" description="Proton donor/acceptor" evidence="4">
    <location>
        <position position="137"/>
    </location>
</feature>
<evidence type="ECO:0000256" key="5">
    <source>
        <dbReference type="PIRSR" id="PIRSR001365-2"/>
    </source>
</evidence>
<feature type="active site" description="Schiff-base intermediate with substrate" evidence="4">
    <location>
        <position position="166"/>
    </location>
</feature>
<evidence type="ECO:0000256" key="4">
    <source>
        <dbReference type="PIRSR" id="PIRSR001365-1"/>
    </source>
</evidence>
<dbReference type="Gene3D" id="3.20.20.70">
    <property type="entry name" value="Aldolase class I"/>
    <property type="match status" value="1"/>
</dbReference>
<dbReference type="PROSITE" id="PS00666">
    <property type="entry name" value="DHDPS_2"/>
    <property type="match status" value="1"/>
</dbReference>
<proteinExistence type="inferred from homology"/>
<comment type="caution">
    <text evidence="6">The sequence shown here is derived from an EMBL/GenBank/DDBJ whole genome shotgun (WGS) entry which is preliminary data.</text>
</comment>
<keyword evidence="2" id="KW-0704">Schiff base</keyword>
<sequence>MTQPIFRGVIPPVPTLFNAQGEFDQSAQALLIEHLLASPVDGLFFLGSAGEFAHMSDAQRRQVTEFCITTVAGRKPVLIGIASCGTQQTIAAGEHARLAGADGVVVVNPWYNPLSESNLLHHFTTIANALPLPIILYNFPALTGQSIPPSVIKTLAQNCPNIVGLKDTVDTLSHIRETLHAVKPLRPDFAVFAGYDEYLLGTLILGGDGCIPASANFAPQLTCGILAAWQRQDFAEAVALQQSLSWVPPLYSIDVPFYNAVKYALQLTGLDIPVYSLPPASPLTEEMKAEIKQILQRAHVINKDDDDE</sequence>
<gene>
    <name evidence="6" type="ORF">DET57_110111</name>
</gene>
<dbReference type="PANTHER" id="PTHR12128">
    <property type="entry name" value="DIHYDRODIPICOLINATE SYNTHASE"/>
    <property type="match status" value="1"/>
</dbReference>
<evidence type="ECO:0000313" key="6">
    <source>
        <dbReference type="EMBL" id="PXW43997.1"/>
    </source>
</evidence>
<dbReference type="EMBL" id="QJJG01000010">
    <property type="protein sequence ID" value="PXW43997.1"/>
    <property type="molecule type" value="Genomic_DNA"/>
</dbReference>
<dbReference type="GO" id="GO:0016829">
    <property type="term" value="F:lyase activity"/>
    <property type="evidence" value="ECO:0007669"/>
    <property type="project" value="UniProtKB-KW"/>
</dbReference>
<dbReference type="Pfam" id="PF00701">
    <property type="entry name" value="DHDPS"/>
    <property type="match status" value="1"/>
</dbReference>